<dbReference type="Gene3D" id="2.30.130.10">
    <property type="entry name" value="PUA domain"/>
    <property type="match status" value="1"/>
</dbReference>
<evidence type="ECO:0000313" key="9">
    <source>
        <dbReference type="EMBL" id="MBA8846912.1"/>
    </source>
</evidence>
<feature type="domain" description="Pseudouridine synthase II N-terminal" evidence="6">
    <location>
        <begin position="24"/>
        <end position="186"/>
    </location>
</feature>
<dbReference type="Proteomes" id="UP000585905">
    <property type="component" value="Unassembled WGS sequence"/>
</dbReference>
<dbReference type="PANTHER" id="PTHR13767">
    <property type="entry name" value="TRNA-PSEUDOURIDINE SYNTHASE"/>
    <property type="match status" value="1"/>
</dbReference>
<dbReference type="Pfam" id="PF09142">
    <property type="entry name" value="TruB_C"/>
    <property type="match status" value="1"/>
</dbReference>
<evidence type="ECO:0000256" key="3">
    <source>
        <dbReference type="ARBA" id="ARBA00022694"/>
    </source>
</evidence>
<evidence type="ECO:0000256" key="5">
    <source>
        <dbReference type="HAMAP-Rule" id="MF_01080"/>
    </source>
</evidence>
<comment type="similarity">
    <text evidence="2 5">Belongs to the pseudouridine synthase TruB family. Type 1 subfamily.</text>
</comment>
<keyword evidence="3 5" id="KW-0819">tRNA processing</keyword>
<dbReference type="EC" id="5.4.99.25" evidence="5"/>
<gene>
    <name evidence="5" type="primary">truB</name>
    <name evidence="9" type="ORF">FHX53_000476</name>
</gene>
<comment type="function">
    <text evidence="5">Responsible for synthesis of pseudouridine from uracil-55 in the psi GC loop of transfer RNAs.</text>
</comment>
<proteinExistence type="inferred from homology"/>
<feature type="domain" description="tRNA pseudouridylate synthase B C-terminal" evidence="8">
    <location>
        <begin position="187"/>
        <end position="227"/>
    </location>
</feature>
<dbReference type="InterPro" id="IPR002501">
    <property type="entry name" value="PsdUridine_synth_N"/>
</dbReference>
<dbReference type="EMBL" id="JACGWX010000001">
    <property type="protein sequence ID" value="MBA8846912.1"/>
    <property type="molecule type" value="Genomic_DNA"/>
</dbReference>
<dbReference type="InterPro" id="IPR036974">
    <property type="entry name" value="PUA_sf"/>
</dbReference>
<dbReference type="HAMAP" id="MF_01080">
    <property type="entry name" value="TruB_bact"/>
    <property type="match status" value="1"/>
</dbReference>
<dbReference type="InterPro" id="IPR020103">
    <property type="entry name" value="PsdUridine_synth_cat_dom_sf"/>
</dbReference>
<evidence type="ECO:0000259" key="8">
    <source>
        <dbReference type="Pfam" id="PF16198"/>
    </source>
</evidence>
<feature type="domain" description="tRNA pseudouridine synthase II TruB subfamily 2 C-terminal" evidence="7">
    <location>
        <begin position="244"/>
        <end position="301"/>
    </location>
</feature>
<dbReference type="Pfam" id="PF01509">
    <property type="entry name" value="TruB_N"/>
    <property type="match status" value="1"/>
</dbReference>
<dbReference type="Pfam" id="PF16198">
    <property type="entry name" value="TruB_C_2"/>
    <property type="match status" value="1"/>
</dbReference>
<dbReference type="AlphaFoldDB" id="A0A839E902"/>
<dbReference type="InterPro" id="IPR032819">
    <property type="entry name" value="TruB_C"/>
</dbReference>
<comment type="caution">
    <text evidence="9">The sequence shown here is derived from an EMBL/GenBank/DDBJ whole genome shotgun (WGS) entry which is preliminary data.</text>
</comment>
<feature type="active site" description="Nucleophile" evidence="5">
    <location>
        <position position="39"/>
    </location>
</feature>
<keyword evidence="4 5" id="KW-0413">Isomerase</keyword>
<dbReference type="GO" id="GO:1990481">
    <property type="term" value="P:mRNA pseudouridine synthesis"/>
    <property type="evidence" value="ECO:0007669"/>
    <property type="project" value="TreeGrafter"/>
</dbReference>
<dbReference type="NCBIfam" id="TIGR00431">
    <property type="entry name" value="TruB"/>
    <property type="match status" value="1"/>
</dbReference>
<dbReference type="PANTHER" id="PTHR13767:SF2">
    <property type="entry name" value="PSEUDOURIDYLATE SYNTHASE TRUB1"/>
    <property type="match status" value="1"/>
</dbReference>
<dbReference type="SUPFAM" id="SSF55120">
    <property type="entry name" value="Pseudouridine synthase"/>
    <property type="match status" value="1"/>
</dbReference>
<protein>
    <recommendedName>
        <fullName evidence="5">tRNA pseudouridine synthase B</fullName>
        <ecNumber evidence="5">5.4.99.25</ecNumber>
    </recommendedName>
    <alternativeName>
        <fullName evidence="5">tRNA pseudouridine(55) synthase</fullName>
        <shortName evidence="5">Psi55 synthase</shortName>
    </alternativeName>
    <alternativeName>
        <fullName evidence="5">tRNA pseudouridylate synthase</fullName>
    </alternativeName>
    <alternativeName>
        <fullName evidence="5">tRNA-uridine isomerase</fullName>
    </alternativeName>
</protein>
<reference evidence="9 10" key="1">
    <citation type="submission" date="2020-07" db="EMBL/GenBank/DDBJ databases">
        <title>Sequencing the genomes of 1000 actinobacteria strains.</title>
        <authorList>
            <person name="Klenk H.-P."/>
        </authorList>
    </citation>
    <scope>NUCLEOTIDE SEQUENCE [LARGE SCALE GENOMIC DNA]</scope>
    <source>
        <strain evidence="9 10">DSM 19663</strain>
    </source>
</reference>
<accession>A0A839E902</accession>
<dbReference type="RefSeq" id="WP_182489750.1">
    <property type="nucleotide sequence ID" value="NZ_BAAAOV010000017.1"/>
</dbReference>
<evidence type="ECO:0000259" key="7">
    <source>
        <dbReference type="Pfam" id="PF09142"/>
    </source>
</evidence>
<comment type="catalytic activity">
    <reaction evidence="1 5">
        <text>uridine(55) in tRNA = pseudouridine(55) in tRNA</text>
        <dbReference type="Rhea" id="RHEA:42532"/>
        <dbReference type="Rhea" id="RHEA-COMP:10101"/>
        <dbReference type="Rhea" id="RHEA-COMP:10102"/>
        <dbReference type="ChEBI" id="CHEBI:65314"/>
        <dbReference type="ChEBI" id="CHEBI:65315"/>
        <dbReference type="EC" id="5.4.99.25"/>
    </reaction>
</comment>
<keyword evidence="10" id="KW-1185">Reference proteome</keyword>
<evidence type="ECO:0000256" key="1">
    <source>
        <dbReference type="ARBA" id="ARBA00000385"/>
    </source>
</evidence>
<sequence length="305" mass="31677">MPTGLLLVDKPAGLTSHDVVARARRALGTRKVGHAGTLDPLATGLLTLGVGSATRLLTYLVGLDKTYETTIVLGRATTTDDSEGEFVGEQAAAGALDALTDERFAAAVSALTGLIEQVPSAVSAIKVDGRRAYDRVRAGEQVELKARAVTIAAFDVLAVRRLPGRVDEAPTIEVDARIDCSSGTYIRALARDLGAGLGVGGHLRALRRTRVGPFDVAHAVSLEQLAENGPAGLTSSATVAERLFPVLHVTDEQARDLGHGKKLALPELDDTETLAAIDGAGRLVGLVSARAGVGRTLVGFPIDAE</sequence>
<organism evidence="9 10">
    <name type="scientific">Microcella alkalica</name>
    <dbReference type="NCBI Taxonomy" id="355930"/>
    <lineage>
        <taxon>Bacteria</taxon>
        <taxon>Bacillati</taxon>
        <taxon>Actinomycetota</taxon>
        <taxon>Actinomycetes</taxon>
        <taxon>Micrococcales</taxon>
        <taxon>Microbacteriaceae</taxon>
        <taxon>Microcella</taxon>
    </lineage>
</organism>
<dbReference type="GO" id="GO:0160148">
    <property type="term" value="F:tRNA pseudouridine(55) synthase activity"/>
    <property type="evidence" value="ECO:0007669"/>
    <property type="project" value="UniProtKB-EC"/>
</dbReference>
<dbReference type="Gene3D" id="3.30.2350.10">
    <property type="entry name" value="Pseudouridine synthase"/>
    <property type="match status" value="1"/>
</dbReference>
<evidence type="ECO:0000256" key="4">
    <source>
        <dbReference type="ARBA" id="ARBA00023235"/>
    </source>
</evidence>
<evidence type="ECO:0000313" key="10">
    <source>
        <dbReference type="Proteomes" id="UP000585905"/>
    </source>
</evidence>
<dbReference type="GO" id="GO:0031119">
    <property type="term" value="P:tRNA pseudouridine synthesis"/>
    <property type="evidence" value="ECO:0007669"/>
    <property type="project" value="UniProtKB-UniRule"/>
</dbReference>
<dbReference type="InterPro" id="IPR014780">
    <property type="entry name" value="tRNA_psdUridine_synth_TruB"/>
</dbReference>
<evidence type="ECO:0000256" key="2">
    <source>
        <dbReference type="ARBA" id="ARBA00005642"/>
    </source>
</evidence>
<name>A0A839E902_9MICO</name>
<dbReference type="GO" id="GO:0003723">
    <property type="term" value="F:RNA binding"/>
    <property type="evidence" value="ECO:0007669"/>
    <property type="project" value="InterPro"/>
</dbReference>
<dbReference type="InterPro" id="IPR015225">
    <property type="entry name" value="tRNA_psdUridine_synth_fam2_C"/>
</dbReference>
<evidence type="ECO:0000259" key="6">
    <source>
        <dbReference type="Pfam" id="PF01509"/>
    </source>
</evidence>
<dbReference type="CDD" id="cd02573">
    <property type="entry name" value="PseudoU_synth_EcTruB"/>
    <property type="match status" value="1"/>
</dbReference>